<proteinExistence type="predicted"/>
<organism evidence="2 3">
    <name type="scientific">Leucocoprinus birnbaumii</name>
    <dbReference type="NCBI Taxonomy" id="56174"/>
    <lineage>
        <taxon>Eukaryota</taxon>
        <taxon>Fungi</taxon>
        <taxon>Dikarya</taxon>
        <taxon>Basidiomycota</taxon>
        <taxon>Agaricomycotina</taxon>
        <taxon>Agaricomycetes</taxon>
        <taxon>Agaricomycetidae</taxon>
        <taxon>Agaricales</taxon>
        <taxon>Agaricineae</taxon>
        <taxon>Agaricaceae</taxon>
        <taxon>Leucocoprinus</taxon>
    </lineage>
</organism>
<feature type="compositionally biased region" description="Basic and acidic residues" evidence="1">
    <location>
        <begin position="295"/>
        <end position="314"/>
    </location>
</feature>
<gene>
    <name evidence="2" type="ORF">NP233_g6893</name>
</gene>
<feature type="region of interest" description="Disordered" evidence="1">
    <location>
        <begin position="486"/>
        <end position="514"/>
    </location>
</feature>
<dbReference type="EMBL" id="JANIEX010000473">
    <property type="protein sequence ID" value="KAJ3566611.1"/>
    <property type="molecule type" value="Genomic_DNA"/>
</dbReference>
<feature type="compositionally biased region" description="Acidic residues" evidence="1">
    <location>
        <begin position="25"/>
        <end position="47"/>
    </location>
</feature>
<feature type="compositionally biased region" description="Low complexity" evidence="1">
    <location>
        <begin position="375"/>
        <end position="386"/>
    </location>
</feature>
<dbReference type="Proteomes" id="UP001213000">
    <property type="component" value="Unassembled WGS sequence"/>
</dbReference>
<feature type="compositionally biased region" description="Low complexity" evidence="1">
    <location>
        <begin position="10"/>
        <end position="24"/>
    </location>
</feature>
<evidence type="ECO:0000256" key="1">
    <source>
        <dbReference type="SAM" id="MobiDB-lite"/>
    </source>
</evidence>
<comment type="caution">
    <text evidence="2">The sequence shown here is derived from an EMBL/GenBank/DDBJ whole genome shotgun (WGS) entry which is preliminary data.</text>
</comment>
<keyword evidence="3" id="KW-1185">Reference proteome</keyword>
<feature type="compositionally biased region" description="Low complexity" evidence="1">
    <location>
        <begin position="212"/>
        <end position="224"/>
    </location>
</feature>
<feature type="compositionally biased region" description="Low complexity" evidence="1">
    <location>
        <begin position="107"/>
        <end position="142"/>
    </location>
</feature>
<dbReference type="AlphaFoldDB" id="A0AAD5VQA5"/>
<evidence type="ECO:0000313" key="3">
    <source>
        <dbReference type="Proteomes" id="UP001213000"/>
    </source>
</evidence>
<protein>
    <submittedName>
        <fullName evidence="2">Uncharacterized protein</fullName>
    </submittedName>
</protein>
<feature type="compositionally biased region" description="Low complexity" evidence="1">
    <location>
        <begin position="254"/>
        <end position="270"/>
    </location>
</feature>
<sequence>MGGVKDSRVSSSGSTESGSGSTENDSLEQDEEEEEEGEGEDNFEESEDRSRGHASNSMSSLGHPVATPSVSATPPGQGEGTSHLGVSYSGVSQSTRNVPSTDDAGDDVTSTSSSSPGAQRSGRGRSSLSQSSGASAGASGAGVIPMPPRHPNIQNRTRAPSIPLPQLPSSTPAPAAAVEFPSIRLRADSGILPGVTTLGEELELDDALSVRSATSSSTSSTSSSEEGGDGERQDEVGLLSPGASRTNLPGQAPSTTSRSRTGSSARSVRSQNSIHGLARSGCASNLSLGLQGGGVRERERTNSSMARLEEDVRELPGGGGQVSEVQMPDVALTRMGRVQRDGEGSPTAYPYAFSDPKAWEDRVPNPAATAAGYLSSSSHSHSRSGSANGGENWTFGPPMPFMRSSAAAVGPPGSQLKEELGSSSDDASGSDASGRVEITRDFGPVRTPVVVHPTTGGLVGLGMPGELVDAPMNVTPMSASVEEVFYSPRDGNTPPEGDVRASGEGEGERDGMWGRYRLGESPYAWQSRVAAEK</sequence>
<feature type="region of interest" description="Disordered" evidence="1">
    <location>
        <begin position="1"/>
        <end position="175"/>
    </location>
</feature>
<reference evidence="2" key="1">
    <citation type="submission" date="2022-07" db="EMBL/GenBank/DDBJ databases">
        <title>Genome Sequence of Leucocoprinus birnbaumii.</title>
        <authorList>
            <person name="Buettner E."/>
        </authorList>
    </citation>
    <scope>NUCLEOTIDE SEQUENCE</scope>
    <source>
        <strain evidence="2">VT141</strain>
    </source>
</reference>
<accession>A0AAD5VQA5</accession>
<feature type="compositionally biased region" description="Polar residues" evidence="1">
    <location>
        <begin position="89"/>
        <end position="99"/>
    </location>
</feature>
<feature type="compositionally biased region" description="Basic and acidic residues" evidence="1">
    <location>
        <begin position="497"/>
        <end position="512"/>
    </location>
</feature>
<feature type="compositionally biased region" description="Low complexity" evidence="1">
    <location>
        <begin position="421"/>
        <end position="433"/>
    </location>
</feature>
<feature type="compositionally biased region" description="Polar residues" evidence="1">
    <location>
        <begin position="243"/>
        <end position="253"/>
    </location>
</feature>
<evidence type="ECO:0000313" key="2">
    <source>
        <dbReference type="EMBL" id="KAJ3566611.1"/>
    </source>
</evidence>
<feature type="region of interest" description="Disordered" evidence="1">
    <location>
        <begin position="201"/>
        <end position="434"/>
    </location>
</feature>
<name>A0AAD5VQA5_9AGAR</name>